<name>A0A0V0J8E5_SCHSO</name>
<dbReference type="CDD" id="cd21218">
    <property type="entry name" value="CH_PLS_FIM_rpt2"/>
    <property type="match status" value="1"/>
</dbReference>
<feature type="domain" description="Calponin-homology (CH)" evidence="3">
    <location>
        <begin position="408"/>
        <end position="511"/>
    </location>
</feature>
<evidence type="ECO:0000256" key="1">
    <source>
        <dbReference type="ARBA" id="ARBA00022737"/>
    </source>
</evidence>
<feature type="domain" description="Calponin-homology (CH)" evidence="3">
    <location>
        <begin position="164"/>
        <end position="279"/>
    </location>
</feature>
<organism evidence="4">
    <name type="scientific">Schistocephalus solidus</name>
    <name type="common">Tapeworm</name>
    <dbReference type="NCBI Taxonomy" id="70667"/>
    <lineage>
        <taxon>Eukaryota</taxon>
        <taxon>Metazoa</taxon>
        <taxon>Spiralia</taxon>
        <taxon>Lophotrochozoa</taxon>
        <taxon>Platyhelminthes</taxon>
        <taxon>Cestoda</taxon>
        <taxon>Eucestoda</taxon>
        <taxon>Diphyllobothriidea</taxon>
        <taxon>Diphyllobothriidae</taxon>
        <taxon>Schistocephalus</taxon>
    </lineage>
</organism>
<evidence type="ECO:0000256" key="2">
    <source>
        <dbReference type="ARBA" id="ARBA00023203"/>
    </source>
</evidence>
<gene>
    <name evidence="4" type="primary">PLST</name>
    <name evidence="4" type="ORF">TR111515</name>
</gene>
<reference evidence="4" key="1">
    <citation type="submission" date="2016-01" db="EMBL/GenBank/DDBJ databases">
        <title>Reference transcriptome for the parasite Schistocephalus solidus: insights into the molecular evolution of parasitism.</title>
        <authorList>
            <person name="Hebert F.O."/>
            <person name="Grambauer S."/>
            <person name="Barber I."/>
            <person name="Landry C.R."/>
            <person name="Aubin-Horth N."/>
        </authorList>
    </citation>
    <scope>NUCLEOTIDE SEQUENCE</scope>
</reference>
<dbReference type="GO" id="GO:0051015">
    <property type="term" value="F:actin filament binding"/>
    <property type="evidence" value="ECO:0007669"/>
    <property type="project" value="InterPro"/>
</dbReference>
<dbReference type="SMART" id="SM00033">
    <property type="entry name" value="CH"/>
    <property type="match status" value="3"/>
</dbReference>
<keyword evidence="2" id="KW-0009">Actin-binding</keyword>
<dbReference type="GO" id="GO:0051017">
    <property type="term" value="P:actin filament bundle assembly"/>
    <property type="evidence" value="ECO:0007669"/>
    <property type="project" value="InterPro"/>
</dbReference>
<dbReference type="Gene3D" id="1.10.418.10">
    <property type="entry name" value="Calponin-like domain"/>
    <property type="match status" value="3"/>
</dbReference>
<keyword evidence="1" id="KW-0677">Repeat</keyword>
<dbReference type="PANTHER" id="PTHR19961">
    <property type="entry name" value="FIMBRIN/PLASTIN"/>
    <property type="match status" value="1"/>
</dbReference>
<dbReference type="InterPro" id="IPR039959">
    <property type="entry name" value="Fimbrin/Plastin"/>
</dbReference>
<dbReference type="GO" id="GO:0051639">
    <property type="term" value="P:actin filament network formation"/>
    <property type="evidence" value="ECO:0007669"/>
    <property type="project" value="TreeGrafter"/>
</dbReference>
<dbReference type="EMBL" id="GEEE01001261">
    <property type="protein sequence ID" value="JAP61964.1"/>
    <property type="molecule type" value="Transcribed_RNA"/>
</dbReference>
<evidence type="ECO:0000313" key="4">
    <source>
        <dbReference type="EMBL" id="JAP61964.1"/>
    </source>
</evidence>
<dbReference type="PROSITE" id="PS50021">
    <property type="entry name" value="CH"/>
    <property type="match status" value="3"/>
</dbReference>
<dbReference type="GO" id="GO:0005884">
    <property type="term" value="C:actin filament"/>
    <property type="evidence" value="ECO:0007669"/>
    <property type="project" value="TreeGrafter"/>
</dbReference>
<dbReference type="GO" id="GO:0005737">
    <property type="term" value="C:cytoplasm"/>
    <property type="evidence" value="ECO:0007669"/>
    <property type="project" value="TreeGrafter"/>
</dbReference>
<dbReference type="GO" id="GO:0032432">
    <property type="term" value="C:actin filament bundle"/>
    <property type="evidence" value="ECO:0007669"/>
    <property type="project" value="TreeGrafter"/>
</dbReference>
<dbReference type="InterPro" id="IPR001715">
    <property type="entry name" value="CH_dom"/>
</dbReference>
<feature type="domain" description="Calponin-homology (CH)" evidence="3">
    <location>
        <begin position="15"/>
        <end position="133"/>
    </location>
</feature>
<accession>A0A0V0J8E5</accession>
<dbReference type="Pfam" id="PF00307">
    <property type="entry name" value="CH"/>
    <property type="match status" value="3"/>
</dbReference>
<sequence>MACGGYIPSGDVYEAGFRQAFCRYINKNLTGDPDCRAYMPLDPYSDKLYDAVKDGVVLCKIVNKLFPDAIDERAVNKSTNIFYASHRVENIQLALTAARCNGCAVRSIAVDDLMGSRTHFKLASLEFFKQVILKGYFRKINIHEHPEMFTLKLAHEDLHDIRCLSPQDILTRYVNFHLKSAGVTKTLTSFDYDLSDCVVYAYLLYKIAPVTVRPRLLPPDQVLLDNQLLNRAKAVLQNLRELGAEMFLCEDDFINSFTNRETRGVLHLITVAFLFNRFAGEMKTYGAGDRPASKESINELSSRNFVNSVDVRPFSTHVISNLRDGHIARQMFEILRPGFTTGVKFTYEFDLVRREAQFLQNNTCIVRLVQGYPFKLPSLDAERLTRSDLAICEALLLEMLRSFLTRDAYDEYELLRWTNEQLSRAGIPIELRSFSDRAIADENLFAAVLNNLTNGMASKDFLRGKRLDNARYYISVAHKAGYRVYTRPEHFETCSPRWVAIAFAALRWDKN</sequence>
<dbReference type="SUPFAM" id="SSF47576">
    <property type="entry name" value="Calponin-homology domain, CH-domain"/>
    <property type="match status" value="1"/>
</dbReference>
<proteinExistence type="predicted"/>
<dbReference type="PANTHER" id="PTHR19961:SF18">
    <property type="entry name" value="FI19014P1"/>
    <property type="match status" value="1"/>
</dbReference>
<dbReference type="InterPro" id="IPR036872">
    <property type="entry name" value="CH_dom_sf"/>
</dbReference>
<evidence type="ECO:0000259" key="3">
    <source>
        <dbReference type="PROSITE" id="PS50021"/>
    </source>
</evidence>
<protein>
    <submittedName>
        <fullName evidence="4">Plastin-3</fullName>
    </submittedName>
</protein>
<dbReference type="AlphaFoldDB" id="A0A0V0J8E5"/>